<comment type="caution">
    <text evidence="1">The sequence shown here is derived from an EMBL/GenBank/DDBJ whole genome shotgun (WGS) entry which is preliminary data.</text>
</comment>
<evidence type="ECO:0000313" key="2">
    <source>
        <dbReference type="Proteomes" id="UP000580250"/>
    </source>
</evidence>
<name>A0A6V7UUM3_MELEN</name>
<organism evidence="1 2">
    <name type="scientific">Meloidogyne enterolobii</name>
    <name type="common">Root-knot nematode worm</name>
    <name type="synonym">Meloidogyne mayaguensis</name>
    <dbReference type="NCBI Taxonomy" id="390850"/>
    <lineage>
        <taxon>Eukaryota</taxon>
        <taxon>Metazoa</taxon>
        <taxon>Ecdysozoa</taxon>
        <taxon>Nematoda</taxon>
        <taxon>Chromadorea</taxon>
        <taxon>Rhabditida</taxon>
        <taxon>Tylenchina</taxon>
        <taxon>Tylenchomorpha</taxon>
        <taxon>Tylenchoidea</taxon>
        <taxon>Meloidogynidae</taxon>
        <taxon>Meloidogyninae</taxon>
        <taxon>Meloidogyne</taxon>
    </lineage>
</organism>
<protein>
    <submittedName>
        <fullName evidence="1">Uncharacterized protein</fullName>
    </submittedName>
</protein>
<dbReference type="EMBL" id="CAJEWN010000113">
    <property type="protein sequence ID" value="CAD2165813.1"/>
    <property type="molecule type" value="Genomic_DNA"/>
</dbReference>
<sequence>MFTFLKRQIIPFIAPRESVTISVATTTSQPLIMKIRRHKMNKHKYLKRLKRDWWQIKKRQAQKKQRSEDLFRSRMREMLAEFERFDPLEYVKETMEKANKDWRVDVEPSGRKKFPHWSTLMSLEELYSVEKDDYIDKRFGLPSSEELPILNKLCADYHHHYIVGPTKEFLEKNKKKEVEERQKILEMAGYSITKIDRKSDEK</sequence>
<dbReference type="Proteomes" id="UP000580250">
    <property type="component" value="Unassembled WGS sequence"/>
</dbReference>
<gene>
    <name evidence="1" type="ORF">MENT_LOCUS17400</name>
</gene>
<evidence type="ECO:0000313" key="1">
    <source>
        <dbReference type="EMBL" id="CAD2165813.1"/>
    </source>
</evidence>
<dbReference type="AlphaFoldDB" id="A0A6V7UUM3"/>
<reference evidence="1 2" key="1">
    <citation type="submission" date="2020-08" db="EMBL/GenBank/DDBJ databases">
        <authorList>
            <person name="Koutsovoulos G."/>
            <person name="Danchin GJ E."/>
        </authorList>
    </citation>
    <scope>NUCLEOTIDE SEQUENCE [LARGE SCALE GENOMIC DNA]</scope>
</reference>
<proteinExistence type="predicted"/>
<dbReference type="OrthoDB" id="5837974at2759"/>
<accession>A0A6V7UUM3</accession>